<dbReference type="AlphaFoldDB" id="A0A919AEV5"/>
<evidence type="ECO:0000313" key="2">
    <source>
        <dbReference type="EMBL" id="GHE98864.1"/>
    </source>
</evidence>
<accession>A0A919AEV5</accession>
<name>A0A919AEV5_9ACTN</name>
<reference evidence="2" key="1">
    <citation type="journal article" date="2014" name="Int. J. Syst. Evol. Microbiol.">
        <title>Complete genome sequence of Corynebacterium casei LMG S-19264T (=DSM 44701T), isolated from a smear-ripened cheese.</title>
        <authorList>
            <consortium name="US DOE Joint Genome Institute (JGI-PGF)"/>
            <person name="Walter F."/>
            <person name="Albersmeier A."/>
            <person name="Kalinowski J."/>
            <person name="Ruckert C."/>
        </authorList>
    </citation>
    <scope>NUCLEOTIDE SEQUENCE</scope>
    <source>
        <strain evidence="2">JCM 4784</strain>
    </source>
</reference>
<feature type="region of interest" description="Disordered" evidence="1">
    <location>
        <begin position="109"/>
        <end position="164"/>
    </location>
</feature>
<dbReference type="EMBL" id="BNBT01000243">
    <property type="protein sequence ID" value="GHE98864.1"/>
    <property type="molecule type" value="Genomic_DNA"/>
</dbReference>
<proteinExistence type="predicted"/>
<evidence type="ECO:0000313" key="3">
    <source>
        <dbReference type="Proteomes" id="UP000608024"/>
    </source>
</evidence>
<organism evidence="2 3">
    <name type="scientific">Streptomyces longispororuber</name>
    <dbReference type="NCBI Taxonomy" id="68230"/>
    <lineage>
        <taxon>Bacteria</taxon>
        <taxon>Bacillati</taxon>
        <taxon>Actinomycetota</taxon>
        <taxon>Actinomycetes</taxon>
        <taxon>Kitasatosporales</taxon>
        <taxon>Streptomycetaceae</taxon>
        <taxon>Streptomyces</taxon>
    </lineage>
</organism>
<feature type="compositionally biased region" description="Basic and acidic residues" evidence="1">
    <location>
        <begin position="121"/>
        <end position="130"/>
    </location>
</feature>
<sequence length="164" mass="16894">MHQQPGYLNGNKRSALGKFDLSYPDRDSPAPKGSCDRSHASGPTGRWGAVEERDGAGRPPGARPVLTWSLPATPGSGPGGDPGAARWRALSAVPHAVRCADAAPPAVRIPARGCGRMTSESPEHGTDKGRRGGCARKTRGGNSARGACRAPRAAPLSSRSPGGW</sequence>
<reference evidence="2" key="2">
    <citation type="submission" date="2020-09" db="EMBL/GenBank/DDBJ databases">
        <authorList>
            <person name="Sun Q."/>
            <person name="Ohkuma M."/>
        </authorList>
    </citation>
    <scope>NUCLEOTIDE SEQUENCE</scope>
    <source>
        <strain evidence="2">JCM 4784</strain>
    </source>
</reference>
<evidence type="ECO:0000256" key="1">
    <source>
        <dbReference type="SAM" id="MobiDB-lite"/>
    </source>
</evidence>
<feature type="compositionally biased region" description="Basic and acidic residues" evidence="1">
    <location>
        <begin position="23"/>
        <end position="39"/>
    </location>
</feature>
<comment type="caution">
    <text evidence="2">The sequence shown here is derived from an EMBL/GenBank/DDBJ whole genome shotgun (WGS) entry which is preliminary data.</text>
</comment>
<feature type="compositionally biased region" description="Low complexity" evidence="1">
    <location>
        <begin position="144"/>
        <end position="155"/>
    </location>
</feature>
<gene>
    <name evidence="2" type="ORF">GCM10018785_73440</name>
</gene>
<protein>
    <submittedName>
        <fullName evidence="2">Uncharacterized protein</fullName>
    </submittedName>
</protein>
<keyword evidence="3" id="KW-1185">Reference proteome</keyword>
<dbReference type="Proteomes" id="UP000608024">
    <property type="component" value="Unassembled WGS sequence"/>
</dbReference>
<feature type="region of interest" description="Disordered" evidence="1">
    <location>
        <begin position="1"/>
        <end position="86"/>
    </location>
</feature>